<protein>
    <submittedName>
        <fullName evidence="6">U3 small nucleolar RNA-associated protein 14 A</fullName>
    </submittedName>
</protein>
<keyword evidence="4" id="KW-0539">Nucleus</keyword>
<feature type="compositionally biased region" description="Basic and acidic residues" evidence="5">
    <location>
        <begin position="63"/>
        <end position="73"/>
    </location>
</feature>
<gene>
    <name evidence="6" type="primary">UTP14A</name>
    <name evidence="6" type="ORF">g.127115</name>
</gene>
<dbReference type="AlphaFoldDB" id="A0A2S2NRV4"/>
<dbReference type="EMBL" id="GGMR01007301">
    <property type="protein sequence ID" value="MBY19920.1"/>
    <property type="molecule type" value="Transcribed_RNA"/>
</dbReference>
<proteinExistence type="inferred from homology"/>
<dbReference type="PANTHER" id="PTHR14150">
    <property type="entry name" value="U3 SMALL NUCLEOLAR RNA-ASSOCIATED PROTEIN 14"/>
    <property type="match status" value="1"/>
</dbReference>
<organism evidence="6">
    <name type="scientific">Schizaphis graminum</name>
    <name type="common">Green bug aphid</name>
    <dbReference type="NCBI Taxonomy" id="13262"/>
    <lineage>
        <taxon>Eukaryota</taxon>
        <taxon>Metazoa</taxon>
        <taxon>Ecdysozoa</taxon>
        <taxon>Arthropoda</taxon>
        <taxon>Hexapoda</taxon>
        <taxon>Insecta</taxon>
        <taxon>Pterygota</taxon>
        <taxon>Neoptera</taxon>
        <taxon>Paraneoptera</taxon>
        <taxon>Hemiptera</taxon>
        <taxon>Sternorrhyncha</taxon>
        <taxon>Aphidomorpha</taxon>
        <taxon>Aphidoidea</taxon>
        <taxon>Aphididae</taxon>
        <taxon>Aphidini</taxon>
        <taxon>Schizaphis</taxon>
    </lineage>
</organism>
<sequence length="465" mass="53567">MAGYNNFVQNNCEVKNTNDQYKNNKLNLNNSETKDIKDQHKSNTSDVKNSETKDTNDQYENNKSNEKNSETKDKIKKKKKNKVKNITVQDLSTFDEEESYVEVLKIVTPKKKKVHFSNDTIESETKTKEIDTNIKSDSKAQNNKKNSNVNVINTVAGTWFVSSDNINDNLNKKKAHRDVENAFKTVETELKNKINEKLLKLNKVTVKQPAKTNVVKRQNEEIKSDYLKMNNKRIKPGFNEPLYEDNKTLDTNNTSNIESNQGSAIKIVENPKKQVQNIDPTEFLQVTQTNLETEEMTQVEDQIDDNEENDQEKLIAEAFADDDIINEFKEEKKKLEEQSKPKIETALPGWGSWAGPNIRKRTFKKRSNMGMFRTPAKPPRKDFNREKVIIHENADDSIRSHLVSELPYPFKGIEEYEETIKVPVGRTWVPETVFQKLTAPPVVTQMGQIINPIDENSVVKIKLND</sequence>
<evidence type="ECO:0000256" key="4">
    <source>
        <dbReference type="ARBA" id="ARBA00023242"/>
    </source>
</evidence>
<evidence type="ECO:0000256" key="3">
    <source>
        <dbReference type="ARBA" id="ARBA00022553"/>
    </source>
</evidence>
<evidence type="ECO:0000256" key="1">
    <source>
        <dbReference type="ARBA" id="ARBA00004604"/>
    </source>
</evidence>
<evidence type="ECO:0000256" key="5">
    <source>
        <dbReference type="SAM" id="MobiDB-lite"/>
    </source>
</evidence>
<evidence type="ECO:0000313" key="6">
    <source>
        <dbReference type="EMBL" id="MBY19920.1"/>
    </source>
</evidence>
<feature type="compositionally biased region" description="Polar residues" evidence="5">
    <location>
        <begin position="15"/>
        <end position="31"/>
    </location>
</feature>
<feature type="region of interest" description="Disordered" evidence="5">
    <location>
        <begin position="15"/>
        <end position="82"/>
    </location>
</feature>
<dbReference type="Pfam" id="PF04615">
    <property type="entry name" value="Utp14"/>
    <property type="match status" value="1"/>
</dbReference>
<feature type="compositionally biased region" description="Basic and acidic residues" evidence="5">
    <location>
        <begin position="32"/>
        <end position="56"/>
    </location>
</feature>
<dbReference type="GO" id="GO:0032040">
    <property type="term" value="C:small-subunit processome"/>
    <property type="evidence" value="ECO:0007669"/>
    <property type="project" value="InterPro"/>
</dbReference>
<evidence type="ECO:0000256" key="2">
    <source>
        <dbReference type="ARBA" id="ARBA00007774"/>
    </source>
</evidence>
<dbReference type="GO" id="GO:0006364">
    <property type="term" value="P:rRNA processing"/>
    <property type="evidence" value="ECO:0007669"/>
    <property type="project" value="InterPro"/>
</dbReference>
<comment type="similarity">
    <text evidence="2">Belongs to the UTP14 family.</text>
</comment>
<keyword evidence="3" id="KW-0597">Phosphoprotein</keyword>
<dbReference type="PANTHER" id="PTHR14150:SF12">
    <property type="entry name" value="U3 SMALL NUCLEOLAR RNA-ASSOCIATED PROTEIN 14 HOMOLOG A"/>
    <property type="match status" value="1"/>
</dbReference>
<reference evidence="6" key="1">
    <citation type="submission" date="2018-04" db="EMBL/GenBank/DDBJ databases">
        <title>Transcriptome of Schizaphis graminum biotype I.</title>
        <authorList>
            <person name="Scully E.D."/>
            <person name="Geib S.M."/>
            <person name="Palmer N.A."/>
            <person name="Koch K."/>
            <person name="Bradshaw J."/>
            <person name="Heng-Moss T."/>
            <person name="Sarath G."/>
        </authorList>
    </citation>
    <scope>NUCLEOTIDE SEQUENCE</scope>
</reference>
<comment type="subcellular location">
    <subcellularLocation>
        <location evidence="1">Nucleus</location>
        <location evidence="1">Nucleolus</location>
    </subcellularLocation>
</comment>
<dbReference type="InterPro" id="IPR006709">
    <property type="entry name" value="SSU_processome_Utp14"/>
</dbReference>
<name>A0A2S2NRV4_SCHGA</name>
<accession>A0A2S2NRV4</accession>